<dbReference type="PANTHER" id="PTHR47706:SF9">
    <property type="entry name" value="NMRA-LIKE DOMAIN-CONTAINING PROTEIN-RELATED"/>
    <property type="match status" value="1"/>
</dbReference>
<evidence type="ECO:0000313" key="3">
    <source>
        <dbReference type="EMBL" id="KIX01718.1"/>
    </source>
</evidence>
<dbReference type="GO" id="GO:0016491">
    <property type="term" value="F:oxidoreductase activity"/>
    <property type="evidence" value="ECO:0007669"/>
    <property type="project" value="UniProtKB-KW"/>
</dbReference>
<organism evidence="3 4">
    <name type="scientific">Rhinocladiella mackenziei CBS 650.93</name>
    <dbReference type="NCBI Taxonomy" id="1442369"/>
    <lineage>
        <taxon>Eukaryota</taxon>
        <taxon>Fungi</taxon>
        <taxon>Dikarya</taxon>
        <taxon>Ascomycota</taxon>
        <taxon>Pezizomycotina</taxon>
        <taxon>Eurotiomycetes</taxon>
        <taxon>Chaetothyriomycetidae</taxon>
        <taxon>Chaetothyriales</taxon>
        <taxon>Herpotrichiellaceae</taxon>
        <taxon>Rhinocladiella</taxon>
    </lineage>
</organism>
<keyword evidence="1" id="KW-0521">NADP</keyword>
<dbReference type="Proteomes" id="UP000053617">
    <property type="component" value="Unassembled WGS sequence"/>
</dbReference>
<dbReference type="STRING" id="1442369.A0A0D2GTQ8"/>
<keyword evidence="4" id="KW-1185">Reference proteome</keyword>
<dbReference type="VEuPathDB" id="FungiDB:Z518_09444"/>
<proteinExistence type="predicted"/>
<dbReference type="InterPro" id="IPR051609">
    <property type="entry name" value="NmrA/Isoflavone_reductase-like"/>
</dbReference>
<dbReference type="SUPFAM" id="SSF51735">
    <property type="entry name" value="NAD(P)-binding Rossmann-fold domains"/>
    <property type="match status" value="1"/>
</dbReference>
<evidence type="ECO:0008006" key="5">
    <source>
        <dbReference type="Google" id="ProtNLM"/>
    </source>
</evidence>
<name>A0A0D2GTQ8_9EURO</name>
<dbReference type="GeneID" id="25297515"/>
<reference evidence="3 4" key="1">
    <citation type="submission" date="2015-01" db="EMBL/GenBank/DDBJ databases">
        <title>The Genome Sequence of Rhinocladiella mackenzie CBS 650.93.</title>
        <authorList>
            <consortium name="The Broad Institute Genomics Platform"/>
            <person name="Cuomo C."/>
            <person name="de Hoog S."/>
            <person name="Gorbushina A."/>
            <person name="Stielow B."/>
            <person name="Teixiera M."/>
            <person name="Abouelleil A."/>
            <person name="Chapman S.B."/>
            <person name="Priest M."/>
            <person name="Young S.K."/>
            <person name="Wortman J."/>
            <person name="Nusbaum C."/>
            <person name="Birren B."/>
        </authorList>
    </citation>
    <scope>NUCLEOTIDE SEQUENCE [LARGE SCALE GENOMIC DNA]</scope>
    <source>
        <strain evidence="3 4">CBS 650.93</strain>
    </source>
</reference>
<dbReference type="OrthoDB" id="9974981at2759"/>
<protein>
    <recommendedName>
        <fullName evidence="5">NmrA-like domain-containing protein</fullName>
    </recommendedName>
</protein>
<sequence>MPMQRAIIDAVIKVGVKGIFPSEFGCRIHDEKVVDLMPYFKPKHQLIEHLMMKEDSISWTALCCNPFFDEAVKNTFHGYEPPNKFYLLDGGDAPYGTTNLHTIGSALFKIISDPSHFAESANRYITIYSHITI</sequence>
<dbReference type="AlphaFoldDB" id="A0A0D2GTQ8"/>
<accession>A0A0D2GTQ8</accession>
<gene>
    <name evidence="3" type="ORF">Z518_09444</name>
</gene>
<evidence type="ECO:0000256" key="2">
    <source>
        <dbReference type="ARBA" id="ARBA00023002"/>
    </source>
</evidence>
<evidence type="ECO:0000313" key="4">
    <source>
        <dbReference type="Proteomes" id="UP000053617"/>
    </source>
</evidence>
<dbReference type="EMBL" id="KN847481">
    <property type="protein sequence ID" value="KIX01718.1"/>
    <property type="molecule type" value="Genomic_DNA"/>
</dbReference>
<dbReference type="InterPro" id="IPR036291">
    <property type="entry name" value="NAD(P)-bd_dom_sf"/>
</dbReference>
<dbReference type="PANTHER" id="PTHR47706">
    <property type="entry name" value="NMRA-LIKE FAMILY PROTEIN"/>
    <property type="match status" value="1"/>
</dbReference>
<dbReference type="Gene3D" id="3.90.25.10">
    <property type="entry name" value="UDP-galactose 4-epimerase, domain 1"/>
    <property type="match status" value="1"/>
</dbReference>
<evidence type="ECO:0000256" key="1">
    <source>
        <dbReference type="ARBA" id="ARBA00022857"/>
    </source>
</evidence>
<dbReference type="RefSeq" id="XP_013268854.1">
    <property type="nucleotide sequence ID" value="XM_013413400.1"/>
</dbReference>
<dbReference type="Gene3D" id="3.40.50.720">
    <property type="entry name" value="NAD(P)-binding Rossmann-like Domain"/>
    <property type="match status" value="1"/>
</dbReference>
<keyword evidence="2" id="KW-0560">Oxidoreductase</keyword>
<dbReference type="HOGENOM" id="CLU_1907837_0_0_1"/>